<evidence type="ECO:0000313" key="7">
    <source>
        <dbReference type="EMBL" id="RZM17335.1"/>
    </source>
</evidence>
<dbReference type="InterPro" id="IPR039424">
    <property type="entry name" value="SBP_5"/>
</dbReference>
<dbReference type="Proteomes" id="UP000292818">
    <property type="component" value="Unassembled WGS sequence"/>
</dbReference>
<dbReference type="FunFam" id="3.90.76.10:FF:000001">
    <property type="entry name" value="Oligopeptide ABC transporter substrate-binding protein"/>
    <property type="match status" value="1"/>
</dbReference>
<keyword evidence="4" id="KW-0732">Signal</keyword>
<organism evidence="7 8">
    <name type="scientific">Lactobacillus delbrueckii</name>
    <dbReference type="NCBI Taxonomy" id="1584"/>
    <lineage>
        <taxon>Bacteria</taxon>
        <taxon>Bacillati</taxon>
        <taxon>Bacillota</taxon>
        <taxon>Bacilli</taxon>
        <taxon>Lactobacillales</taxon>
        <taxon>Lactobacillaceae</taxon>
        <taxon>Lactobacillus</taxon>
    </lineage>
</organism>
<protein>
    <submittedName>
        <fullName evidence="7">Peptide ABC transporter substrate-binding protein</fullName>
    </submittedName>
</protein>
<sequence>MEGLIRLGNNAKPTTGIAKSWKESSDGKTWTFNLRKGAKWAKGDEVTAQDFVYSWRRTVNPKTASEYAYLFSGIKNADAIVAGKKAANTLGIKADGKYKLTVILDRRIPYFKLLMGFYIFSKPT</sequence>
<comment type="subcellular location">
    <subcellularLocation>
        <location evidence="1">Cell membrane</location>
        <topology evidence="1">Lipid-anchor</topology>
    </subcellularLocation>
</comment>
<evidence type="ECO:0000256" key="4">
    <source>
        <dbReference type="ARBA" id="ARBA00022729"/>
    </source>
</evidence>
<feature type="domain" description="Solute-binding protein family 5" evidence="6">
    <location>
        <begin position="13"/>
        <end position="120"/>
    </location>
</feature>
<dbReference type="GO" id="GO:0015833">
    <property type="term" value="P:peptide transport"/>
    <property type="evidence" value="ECO:0007669"/>
    <property type="project" value="UniProtKB-KW"/>
</dbReference>
<dbReference type="Pfam" id="PF00496">
    <property type="entry name" value="SBP_bac_5"/>
    <property type="match status" value="1"/>
</dbReference>
<evidence type="ECO:0000256" key="5">
    <source>
        <dbReference type="ARBA" id="ARBA00022856"/>
    </source>
</evidence>
<keyword evidence="5" id="KW-0571">Peptide transport</keyword>
<evidence type="ECO:0000313" key="8">
    <source>
        <dbReference type="Proteomes" id="UP000292818"/>
    </source>
</evidence>
<keyword evidence="5" id="KW-0653">Protein transport</keyword>
<evidence type="ECO:0000259" key="6">
    <source>
        <dbReference type="Pfam" id="PF00496"/>
    </source>
</evidence>
<dbReference type="Gene3D" id="3.90.76.10">
    <property type="entry name" value="Dipeptide-binding Protein, Domain 1"/>
    <property type="match status" value="1"/>
</dbReference>
<dbReference type="GO" id="GO:0005886">
    <property type="term" value="C:plasma membrane"/>
    <property type="evidence" value="ECO:0007669"/>
    <property type="project" value="UniProtKB-SubCell"/>
</dbReference>
<dbReference type="PROSITE" id="PS01040">
    <property type="entry name" value="SBP_BACTERIAL_5"/>
    <property type="match status" value="1"/>
</dbReference>
<name>A0A4Q7DW47_9LACO</name>
<dbReference type="PANTHER" id="PTHR30290:SF10">
    <property type="entry name" value="PERIPLASMIC OLIGOPEPTIDE-BINDING PROTEIN-RELATED"/>
    <property type="match status" value="1"/>
</dbReference>
<dbReference type="InterPro" id="IPR023765">
    <property type="entry name" value="SBP_5_CS"/>
</dbReference>
<dbReference type="AlphaFoldDB" id="A0A4Q7DW47"/>
<dbReference type="InterPro" id="IPR000914">
    <property type="entry name" value="SBP_5_dom"/>
</dbReference>
<evidence type="ECO:0000256" key="3">
    <source>
        <dbReference type="ARBA" id="ARBA00022448"/>
    </source>
</evidence>
<reference evidence="7 8" key="1">
    <citation type="submission" date="2019-01" db="EMBL/GenBank/DDBJ databases">
        <title>Colonization of the human gut by bovine bacteria present in Parmesan cheese.</title>
        <authorList>
            <person name="Lugli G.A."/>
            <person name="Milani C."/>
        </authorList>
    </citation>
    <scope>NUCLEOTIDE SEQUENCE [LARGE SCALE GENOMIC DNA]</scope>
    <source>
        <strain evidence="7 8">LDELB18P1</strain>
    </source>
</reference>
<evidence type="ECO:0000256" key="1">
    <source>
        <dbReference type="ARBA" id="ARBA00004193"/>
    </source>
</evidence>
<gene>
    <name evidence="7" type="ORF">LDELB18P1_0221</name>
</gene>
<dbReference type="EMBL" id="SETJ01000012">
    <property type="protein sequence ID" value="RZM17335.1"/>
    <property type="molecule type" value="Genomic_DNA"/>
</dbReference>
<comment type="similarity">
    <text evidence="2">Belongs to the bacterial solute-binding protein 5 family.</text>
</comment>
<dbReference type="PANTHER" id="PTHR30290">
    <property type="entry name" value="PERIPLASMIC BINDING COMPONENT OF ABC TRANSPORTER"/>
    <property type="match status" value="1"/>
</dbReference>
<proteinExistence type="inferred from homology"/>
<comment type="caution">
    <text evidence="7">The sequence shown here is derived from an EMBL/GenBank/DDBJ whole genome shotgun (WGS) entry which is preliminary data.</text>
</comment>
<keyword evidence="3" id="KW-0813">Transport</keyword>
<accession>A0A4Q7DW47</accession>
<dbReference type="GO" id="GO:1904680">
    <property type="term" value="F:peptide transmembrane transporter activity"/>
    <property type="evidence" value="ECO:0007669"/>
    <property type="project" value="TreeGrafter"/>
</dbReference>
<evidence type="ECO:0000256" key="2">
    <source>
        <dbReference type="ARBA" id="ARBA00005695"/>
    </source>
</evidence>
<dbReference type="SUPFAM" id="SSF53850">
    <property type="entry name" value="Periplasmic binding protein-like II"/>
    <property type="match status" value="1"/>
</dbReference>